<dbReference type="Proteomes" id="UP000777784">
    <property type="component" value="Unassembled WGS sequence"/>
</dbReference>
<dbReference type="SUPFAM" id="SSF46955">
    <property type="entry name" value="Putative DNA-binding domain"/>
    <property type="match status" value="1"/>
</dbReference>
<dbReference type="InterPro" id="IPR000551">
    <property type="entry name" value="MerR-type_HTH_dom"/>
</dbReference>
<dbReference type="SMART" id="SM00422">
    <property type="entry name" value="HTH_MERR"/>
    <property type="match status" value="1"/>
</dbReference>
<dbReference type="InterPro" id="IPR009061">
    <property type="entry name" value="DNA-bd_dom_put_sf"/>
</dbReference>
<dbReference type="GO" id="GO:0003677">
    <property type="term" value="F:DNA binding"/>
    <property type="evidence" value="ECO:0007669"/>
    <property type="project" value="UniProtKB-KW"/>
</dbReference>
<proteinExistence type="predicted"/>
<evidence type="ECO:0000313" key="4">
    <source>
        <dbReference type="Proteomes" id="UP000777784"/>
    </source>
</evidence>
<sequence>MKSPSPGNRKISRWASWERAVTKSGKLYYSIREVSERTGVKPHVLRYWETQFSMLRPQKGAGGNRKYRPRDVGLVETIHDLLHAKGFTIAGAKKLLNARMRGRSMEMPEGLPPVKEGGIKEPQEILIEIRKGLEEIRGLLDRED</sequence>
<evidence type="ECO:0000256" key="1">
    <source>
        <dbReference type="ARBA" id="ARBA00023125"/>
    </source>
</evidence>
<name>A0A948W6M8_UNCEI</name>
<dbReference type="PROSITE" id="PS50937">
    <property type="entry name" value="HTH_MERR_2"/>
    <property type="match status" value="1"/>
</dbReference>
<dbReference type="EMBL" id="JAHJDP010000053">
    <property type="protein sequence ID" value="MBU2691300.1"/>
    <property type="molecule type" value="Genomic_DNA"/>
</dbReference>
<dbReference type="CDD" id="cd04765">
    <property type="entry name" value="HTH_MlrA-like_sg2"/>
    <property type="match status" value="1"/>
</dbReference>
<evidence type="ECO:0000313" key="3">
    <source>
        <dbReference type="EMBL" id="MBU2691300.1"/>
    </source>
</evidence>
<dbReference type="Pfam" id="PF13411">
    <property type="entry name" value="MerR_1"/>
    <property type="match status" value="1"/>
</dbReference>
<dbReference type="PANTHER" id="PTHR30204">
    <property type="entry name" value="REDOX-CYCLING DRUG-SENSING TRANSCRIPTIONAL ACTIVATOR SOXR"/>
    <property type="match status" value="1"/>
</dbReference>
<dbReference type="InterPro" id="IPR047057">
    <property type="entry name" value="MerR_fam"/>
</dbReference>
<dbReference type="Gene3D" id="1.10.1660.10">
    <property type="match status" value="1"/>
</dbReference>
<dbReference type="AlphaFoldDB" id="A0A948W6M8"/>
<evidence type="ECO:0000259" key="2">
    <source>
        <dbReference type="PROSITE" id="PS50937"/>
    </source>
</evidence>
<keyword evidence="1" id="KW-0238">DNA-binding</keyword>
<feature type="domain" description="HTH merR-type" evidence="2">
    <location>
        <begin position="28"/>
        <end position="98"/>
    </location>
</feature>
<protein>
    <submittedName>
        <fullName evidence="3">MerR family transcriptional regulator</fullName>
    </submittedName>
</protein>
<comment type="caution">
    <text evidence="3">The sequence shown here is derived from an EMBL/GenBank/DDBJ whole genome shotgun (WGS) entry which is preliminary data.</text>
</comment>
<gene>
    <name evidence="3" type="ORF">KJ970_10255</name>
</gene>
<dbReference type="GO" id="GO:0003700">
    <property type="term" value="F:DNA-binding transcription factor activity"/>
    <property type="evidence" value="ECO:0007669"/>
    <property type="project" value="InterPro"/>
</dbReference>
<dbReference type="PANTHER" id="PTHR30204:SF15">
    <property type="entry name" value="BLL5018 PROTEIN"/>
    <property type="match status" value="1"/>
</dbReference>
<accession>A0A948W6M8</accession>
<reference evidence="3" key="1">
    <citation type="submission" date="2021-05" db="EMBL/GenBank/DDBJ databases">
        <title>Energy efficiency and biological interactions define the core microbiome of deep oligotrophic groundwater.</title>
        <authorList>
            <person name="Mehrshad M."/>
            <person name="Lopez-Fernandez M."/>
            <person name="Bell E."/>
            <person name="Bernier-Latmani R."/>
            <person name="Bertilsson S."/>
            <person name="Dopson M."/>
        </authorList>
    </citation>
    <scope>NUCLEOTIDE SEQUENCE</scope>
    <source>
        <strain evidence="3">Modern_marine.mb.64</strain>
    </source>
</reference>
<organism evidence="3 4">
    <name type="scientific">Eiseniibacteriota bacterium</name>
    <dbReference type="NCBI Taxonomy" id="2212470"/>
    <lineage>
        <taxon>Bacteria</taxon>
        <taxon>Candidatus Eiseniibacteriota</taxon>
    </lineage>
</organism>